<feature type="compositionally biased region" description="Low complexity" evidence="1">
    <location>
        <begin position="26"/>
        <end position="40"/>
    </location>
</feature>
<dbReference type="GO" id="GO:0005198">
    <property type="term" value="F:structural molecule activity"/>
    <property type="evidence" value="ECO:0007669"/>
    <property type="project" value="InterPro"/>
</dbReference>
<dbReference type="InterPro" id="IPR011747">
    <property type="entry name" value="CHP02241"/>
</dbReference>
<dbReference type="NCBIfam" id="TIGR02241">
    <property type="entry name" value="conserved hypothetical phage tail region protein"/>
    <property type="match status" value="1"/>
</dbReference>
<feature type="region of interest" description="Disordered" evidence="1">
    <location>
        <begin position="1"/>
        <end position="57"/>
    </location>
</feature>
<dbReference type="KEGG" id="nfl:COO91_08282"/>
<dbReference type="Pfam" id="PF06841">
    <property type="entry name" value="Phage_T4_gp19"/>
    <property type="match status" value="1"/>
</dbReference>
<evidence type="ECO:0000256" key="1">
    <source>
        <dbReference type="SAM" id="MobiDB-lite"/>
    </source>
</evidence>
<gene>
    <name evidence="2" type="ORF">COO91_08282</name>
</gene>
<dbReference type="RefSeq" id="WP_100902298.1">
    <property type="nucleotide sequence ID" value="NZ_CAWNNC010000001.1"/>
</dbReference>
<protein>
    <submittedName>
        <fullName evidence="2">Site-specific recombinase XerD</fullName>
    </submittedName>
</protein>
<accession>A0A2K8T577</accession>
<dbReference type="InterPro" id="IPR010667">
    <property type="entry name" value="Phage_T4_Gp19"/>
</dbReference>
<dbReference type="OrthoDB" id="9799891at2"/>
<dbReference type="PANTHER" id="PTHR38009">
    <property type="entry name" value="CONSERVED HYPOTHETICAL PHAGE TAIL PROTEIN"/>
    <property type="match status" value="1"/>
</dbReference>
<organism evidence="2 3">
    <name type="scientific">Nostoc flagelliforme CCNUN1</name>
    <dbReference type="NCBI Taxonomy" id="2038116"/>
    <lineage>
        <taxon>Bacteria</taxon>
        <taxon>Bacillati</taxon>
        <taxon>Cyanobacteriota</taxon>
        <taxon>Cyanophyceae</taxon>
        <taxon>Nostocales</taxon>
        <taxon>Nostocaceae</taxon>
        <taxon>Nostoc</taxon>
    </lineage>
</organism>
<dbReference type="EMBL" id="CP024785">
    <property type="protein sequence ID" value="AUB42175.1"/>
    <property type="molecule type" value="Genomic_DNA"/>
</dbReference>
<sequence length="219" mass="23779">MAAPKPSNRGGQKPSNSSGQKPSNRGGQKPSNSSSQKPSNRGGQKPSNSSGQKSISNVENYVTTNRFYIEIEENTVASFSECSGISIDVEKEVYQEGGVNDQQRISLGHTRFSDITLKRGTTDDNTFSQWLSELFEQTTQRRNVNIVTYNQAGDIMKSWCLIGAIPVGWKLPSLEANGNTVAVEELTLAFEGLKISKQSAGGDAVSRDATGYFAESAWE</sequence>
<evidence type="ECO:0000313" key="3">
    <source>
        <dbReference type="Proteomes" id="UP000232003"/>
    </source>
</evidence>
<dbReference type="Proteomes" id="UP000232003">
    <property type="component" value="Chromosome"/>
</dbReference>
<proteinExistence type="predicted"/>
<dbReference type="PANTHER" id="PTHR38009:SF1">
    <property type="entry name" value="CONSERVED HYPOTHETICAL PHAGE TAIL PROTEIN"/>
    <property type="match status" value="1"/>
</dbReference>
<keyword evidence="3" id="KW-1185">Reference proteome</keyword>
<evidence type="ECO:0000313" key="2">
    <source>
        <dbReference type="EMBL" id="AUB42175.1"/>
    </source>
</evidence>
<feature type="compositionally biased region" description="Polar residues" evidence="1">
    <location>
        <begin position="41"/>
        <end position="57"/>
    </location>
</feature>
<reference evidence="2 3" key="1">
    <citation type="submission" date="2017-11" db="EMBL/GenBank/DDBJ databases">
        <title>Complete genome of a free-living desiccation-tolerant cyanobacterium and its photosynthetic adaptation to extreme terrestrial habitat.</title>
        <authorList>
            <person name="Shang J."/>
        </authorList>
    </citation>
    <scope>NUCLEOTIDE SEQUENCE [LARGE SCALE GENOMIC DNA]</scope>
    <source>
        <strain evidence="2 3">CCNUN1</strain>
    </source>
</reference>
<name>A0A2K8T577_9NOSO</name>
<feature type="compositionally biased region" description="Polar residues" evidence="1">
    <location>
        <begin position="9"/>
        <end position="25"/>
    </location>
</feature>
<dbReference type="AlphaFoldDB" id="A0A2K8T577"/>